<protein>
    <recommendedName>
        <fullName evidence="2">C3H1-type domain-containing protein</fullName>
    </recommendedName>
</protein>
<dbReference type="Proteomes" id="UP001386955">
    <property type="component" value="Unassembled WGS sequence"/>
</dbReference>
<accession>A0AAN9S0D4</accession>
<reference evidence="3 4" key="1">
    <citation type="submission" date="2024-01" db="EMBL/GenBank/DDBJ databases">
        <title>The genomes of 5 underutilized Papilionoideae crops provide insights into root nodulation and disease resistanc.</title>
        <authorList>
            <person name="Jiang F."/>
        </authorList>
    </citation>
    <scope>NUCLEOTIDE SEQUENCE [LARGE SCALE GENOMIC DNA]</scope>
    <source>
        <strain evidence="3">DUOXIRENSHENG_FW03</strain>
        <tissue evidence="3">Leaves</tissue>
    </source>
</reference>
<evidence type="ECO:0000256" key="1">
    <source>
        <dbReference type="PROSITE-ProRule" id="PRU00723"/>
    </source>
</evidence>
<keyword evidence="1" id="KW-0862">Zinc</keyword>
<dbReference type="InterPro" id="IPR000571">
    <property type="entry name" value="Znf_CCCH"/>
</dbReference>
<keyword evidence="1" id="KW-0479">Metal-binding</keyword>
<proteinExistence type="predicted"/>
<gene>
    <name evidence="3" type="ORF">VNO78_27052</name>
</gene>
<name>A0AAN9S0D4_PSOTE</name>
<dbReference type="AlphaFoldDB" id="A0AAN9S0D4"/>
<feature type="zinc finger region" description="C3H1-type" evidence="1">
    <location>
        <begin position="20"/>
        <end position="47"/>
    </location>
</feature>
<organism evidence="3 4">
    <name type="scientific">Psophocarpus tetragonolobus</name>
    <name type="common">Winged bean</name>
    <name type="synonym">Dolichos tetragonolobus</name>
    <dbReference type="NCBI Taxonomy" id="3891"/>
    <lineage>
        <taxon>Eukaryota</taxon>
        <taxon>Viridiplantae</taxon>
        <taxon>Streptophyta</taxon>
        <taxon>Embryophyta</taxon>
        <taxon>Tracheophyta</taxon>
        <taxon>Spermatophyta</taxon>
        <taxon>Magnoliopsida</taxon>
        <taxon>eudicotyledons</taxon>
        <taxon>Gunneridae</taxon>
        <taxon>Pentapetalae</taxon>
        <taxon>rosids</taxon>
        <taxon>fabids</taxon>
        <taxon>Fabales</taxon>
        <taxon>Fabaceae</taxon>
        <taxon>Papilionoideae</taxon>
        <taxon>50 kb inversion clade</taxon>
        <taxon>NPAAA clade</taxon>
        <taxon>indigoferoid/millettioid clade</taxon>
        <taxon>Phaseoleae</taxon>
        <taxon>Psophocarpus</taxon>
    </lineage>
</organism>
<dbReference type="GO" id="GO:0008270">
    <property type="term" value="F:zinc ion binding"/>
    <property type="evidence" value="ECO:0007669"/>
    <property type="project" value="UniProtKB-KW"/>
</dbReference>
<evidence type="ECO:0000259" key="2">
    <source>
        <dbReference type="PROSITE" id="PS50103"/>
    </source>
</evidence>
<keyword evidence="1" id="KW-0863">Zinc-finger</keyword>
<comment type="caution">
    <text evidence="3">The sequence shown here is derived from an EMBL/GenBank/DDBJ whole genome shotgun (WGS) entry which is preliminary data.</text>
</comment>
<feature type="domain" description="C3H1-type" evidence="2">
    <location>
        <begin position="20"/>
        <end position="47"/>
    </location>
</feature>
<dbReference type="PROSITE" id="PS50103">
    <property type="entry name" value="ZF_C3H1"/>
    <property type="match status" value="1"/>
</dbReference>
<dbReference type="EMBL" id="JAYMYS010000007">
    <property type="protein sequence ID" value="KAK7386717.1"/>
    <property type="molecule type" value="Genomic_DNA"/>
</dbReference>
<evidence type="ECO:0000313" key="3">
    <source>
        <dbReference type="EMBL" id="KAK7386717.1"/>
    </source>
</evidence>
<keyword evidence="4" id="KW-1185">Reference proteome</keyword>
<sequence>MDMRSARIKPVVCVSKAPKRSSSRACINWKNGNCMYKQDCWHLHSWSDDILTKLHGDSPKAMRFVWWTTPPNDFVKINCDGAFSTCHRSKAFLSVELLEIGKVHLSAASPLC</sequence>
<evidence type="ECO:0000313" key="4">
    <source>
        <dbReference type="Proteomes" id="UP001386955"/>
    </source>
</evidence>